<dbReference type="CDD" id="cd01851">
    <property type="entry name" value="GBP"/>
    <property type="match status" value="1"/>
</dbReference>
<evidence type="ECO:0000256" key="5">
    <source>
        <dbReference type="SAM" id="Phobius"/>
    </source>
</evidence>
<dbReference type="SUPFAM" id="SSF48340">
    <property type="entry name" value="Interferon-induced guanylate-binding protein 1 (GBP1), C-terminal domain"/>
    <property type="match status" value="1"/>
</dbReference>
<dbReference type="PANTHER" id="PTHR10751">
    <property type="entry name" value="GUANYLATE BINDING PROTEIN"/>
    <property type="match status" value="1"/>
</dbReference>
<feature type="transmembrane region" description="Helical" evidence="5">
    <location>
        <begin position="459"/>
        <end position="480"/>
    </location>
</feature>
<feature type="domain" description="GB1/RHD3-type G" evidence="6">
    <location>
        <begin position="61"/>
        <end position="314"/>
    </location>
</feature>
<comment type="caution">
    <text evidence="7">The sequence shown here is derived from an EMBL/GenBank/DDBJ whole genome shotgun (WGS) entry which is preliminary data.</text>
</comment>
<organism evidence="7 8">
    <name type="scientific">Steinernema hermaphroditum</name>
    <dbReference type="NCBI Taxonomy" id="289476"/>
    <lineage>
        <taxon>Eukaryota</taxon>
        <taxon>Metazoa</taxon>
        <taxon>Ecdysozoa</taxon>
        <taxon>Nematoda</taxon>
        <taxon>Chromadorea</taxon>
        <taxon>Rhabditida</taxon>
        <taxon>Tylenchina</taxon>
        <taxon>Panagrolaimomorpha</taxon>
        <taxon>Strongyloidoidea</taxon>
        <taxon>Steinernematidae</taxon>
        <taxon>Steinernema</taxon>
    </lineage>
</organism>
<gene>
    <name evidence="7" type="ORF">QR680_003388</name>
</gene>
<keyword evidence="3" id="KW-0342">GTP-binding</keyword>
<keyword evidence="5" id="KW-1133">Transmembrane helix</keyword>
<feature type="transmembrane region" description="Helical" evidence="5">
    <location>
        <begin position="487"/>
        <end position="508"/>
    </location>
</feature>
<dbReference type="Proteomes" id="UP001175271">
    <property type="component" value="Unassembled WGS sequence"/>
</dbReference>
<sequence>MSFDFDQLTAPFLPEFSTKGQSEHRHKVRPVQVIVPHSGGTSFRLNEYALNSVLGHQSIANKKVVIVSVAGAFRKGKSFLLNFFLEYLYSLQHSQQNDLNLEWLSDDTQLHGFHWRSGAKRDTTGIWMWGEPIMIEAGNGEKYAVVLMDTQGTFDNQSTYSTCTTVFALSTLLSAVQIYNIMDNIQEDALQHLSLFVEYGRLALKEAHQFGKPFQTLAFVVRDFKSPEEFSYGQEGGECYLQQVLKTSQEQPSELRTIRQQLSECFEHLTCFLLPHPGYKVAERNSFKGHVREIRSNFRGTVKAMVPALLGPLVLKPKIVNGKEVTVKRMVEYFKEFAKTFEGAELPTPRNILDANAQLICMEAAQEAKVTYCRGMDRACSAPRMMSVKKLQEAHIKYGIIAITMYEKCPKIGDGKVRIANLSRLQEELNAELERYKVLNEAKRVTGCASAMIACGDSVLFGLGLGGAMSGAIAASVFTLQLGVVSAGVVAIPIALGTLFAIWVYVFVDEQVSNCLGKNESEDAKNDKIVEDE</sequence>
<dbReference type="GO" id="GO:0005525">
    <property type="term" value="F:GTP binding"/>
    <property type="evidence" value="ECO:0007669"/>
    <property type="project" value="UniProtKB-KW"/>
</dbReference>
<keyword evidence="1" id="KW-0547">Nucleotide-binding</keyword>
<dbReference type="FunFam" id="3.40.50.300:FF:003207">
    <property type="entry name" value="ATLastiN (Endoplasmic reticulum GTPase) related"/>
    <property type="match status" value="1"/>
</dbReference>
<dbReference type="Pfam" id="PF02263">
    <property type="entry name" value="GBP"/>
    <property type="match status" value="1"/>
</dbReference>
<dbReference type="InterPro" id="IPR027417">
    <property type="entry name" value="P-loop_NTPase"/>
</dbReference>
<dbReference type="Gene3D" id="3.40.50.300">
    <property type="entry name" value="P-loop containing nucleotide triphosphate hydrolases"/>
    <property type="match status" value="1"/>
</dbReference>
<keyword evidence="5" id="KW-0812">Transmembrane</keyword>
<evidence type="ECO:0000256" key="4">
    <source>
        <dbReference type="PROSITE-ProRule" id="PRU01052"/>
    </source>
</evidence>
<name>A0AA39LK96_9BILA</name>
<dbReference type="AlphaFoldDB" id="A0AA39LK96"/>
<dbReference type="SUPFAM" id="SSF52540">
    <property type="entry name" value="P-loop containing nucleoside triphosphate hydrolases"/>
    <property type="match status" value="1"/>
</dbReference>
<evidence type="ECO:0000256" key="1">
    <source>
        <dbReference type="ARBA" id="ARBA00022741"/>
    </source>
</evidence>
<dbReference type="InterPro" id="IPR036543">
    <property type="entry name" value="Guanylate-bd_C_sf"/>
</dbReference>
<dbReference type="GO" id="GO:0003924">
    <property type="term" value="F:GTPase activity"/>
    <property type="evidence" value="ECO:0007669"/>
    <property type="project" value="InterPro"/>
</dbReference>
<dbReference type="InterPro" id="IPR015894">
    <property type="entry name" value="Guanylate-bd_N"/>
</dbReference>
<evidence type="ECO:0000313" key="8">
    <source>
        <dbReference type="Proteomes" id="UP001175271"/>
    </source>
</evidence>
<dbReference type="Gene3D" id="1.20.58.420">
    <property type="entry name" value="AHSP"/>
    <property type="match status" value="1"/>
</dbReference>
<comment type="similarity">
    <text evidence="4">Belongs to the TRAFAC class dynamin-like GTPase superfamily. GB1/RHD3 GTPase family.</text>
</comment>
<evidence type="ECO:0000259" key="6">
    <source>
        <dbReference type="PROSITE" id="PS51715"/>
    </source>
</evidence>
<proteinExistence type="inferred from homology"/>
<dbReference type="FunFam" id="1.20.58.420:FF:000003">
    <property type="entry name" value="ATLastiN (Endoplasmic reticulum GTPase) related"/>
    <property type="match status" value="1"/>
</dbReference>
<evidence type="ECO:0000256" key="2">
    <source>
        <dbReference type="ARBA" id="ARBA00022801"/>
    </source>
</evidence>
<accession>A0AA39LK96</accession>
<keyword evidence="5" id="KW-0472">Membrane</keyword>
<keyword evidence="8" id="KW-1185">Reference proteome</keyword>
<dbReference type="PROSITE" id="PS51715">
    <property type="entry name" value="G_GB1_RHD3"/>
    <property type="match status" value="1"/>
</dbReference>
<keyword evidence="2" id="KW-0378">Hydrolase</keyword>
<reference evidence="7" key="1">
    <citation type="submission" date="2023-06" db="EMBL/GenBank/DDBJ databases">
        <title>Genomic analysis of the entomopathogenic nematode Steinernema hermaphroditum.</title>
        <authorList>
            <person name="Schwarz E.M."/>
            <person name="Heppert J.K."/>
            <person name="Baniya A."/>
            <person name="Schwartz H.T."/>
            <person name="Tan C.-H."/>
            <person name="Antoshechkin I."/>
            <person name="Sternberg P.W."/>
            <person name="Goodrich-Blair H."/>
            <person name="Dillman A.R."/>
        </authorList>
    </citation>
    <scope>NUCLEOTIDE SEQUENCE</scope>
    <source>
        <strain evidence="7">PS9179</strain>
        <tissue evidence="7">Whole animal</tissue>
    </source>
</reference>
<dbReference type="InterPro" id="IPR030386">
    <property type="entry name" value="G_GB1_RHD3_dom"/>
</dbReference>
<dbReference type="EMBL" id="JAUCMV010000005">
    <property type="protein sequence ID" value="KAK0400174.1"/>
    <property type="molecule type" value="Genomic_DNA"/>
</dbReference>
<protein>
    <recommendedName>
        <fullName evidence="6">GB1/RHD3-type G domain-containing protein</fullName>
    </recommendedName>
</protein>
<evidence type="ECO:0000313" key="7">
    <source>
        <dbReference type="EMBL" id="KAK0400174.1"/>
    </source>
</evidence>
<evidence type="ECO:0000256" key="3">
    <source>
        <dbReference type="ARBA" id="ARBA00023134"/>
    </source>
</evidence>